<dbReference type="NCBIfam" id="TIGR01603">
    <property type="entry name" value="maj_tail_phi13"/>
    <property type="match status" value="1"/>
</dbReference>
<dbReference type="Proteomes" id="UP000176244">
    <property type="component" value="Unassembled WGS sequence"/>
</dbReference>
<comment type="caution">
    <text evidence="1">The sequence shown here is derived from an EMBL/GenBank/DDBJ whole genome shotgun (WGS) entry which is preliminary data.</text>
</comment>
<dbReference type="OrthoDB" id="3078218at2"/>
<name>A0A1F2PDR2_9FIRM</name>
<dbReference type="EMBL" id="LKEU01000041">
    <property type="protein sequence ID" value="OFV69398.1"/>
    <property type="molecule type" value="Genomic_DNA"/>
</dbReference>
<dbReference type="InterPro" id="IPR006490">
    <property type="entry name" value="Maj_tail_phi13"/>
</dbReference>
<organism evidence="1 2">
    <name type="scientific">Acetobacterium wieringae</name>
    <dbReference type="NCBI Taxonomy" id="52694"/>
    <lineage>
        <taxon>Bacteria</taxon>
        <taxon>Bacillati</taxon>
        <taxon>Bacillota</taxon>
        <taxon>Clostridia</taxon>
        <taxon>Eubacteriales</taxon>
        <taxon>Eubacteriaceae</taxon>
        <taxon>Acetobacterium</taxon>
    </lineage>
</organism>
<evidence type="ECO:0008006" key="3">
    <source>
        <dbReference type="Google" id="ProtNLM"/>
    </source>
</evidence>
<dbReference type="RefSeq" id="WP_070372384.1">
    <property type="nucleotide sequence ID" value="NZ_LKEU01000041.1"/>
</dbReference>
<dbReference type="AlphaFoldDB" id="A0A1F2PDR2"/>
<accession>A0A1F2PDR2</accession>
<protein>
    <recommendedName>
        <fullName evidence="3">Phage tail protein</fullName>
    </recommendedName>
</protein>
<sequence length="203" mass="22697">MKSRSRFLYNVHVAEVTKNDDSTYTVGTPVFVSGAIKGKVTDNYASEDLYSNNMLEEVINDYTSTEMNFEFNALSPSEQALLFGHINKEGYLIKTAQDESKEVAFGFASERTGGKMELTWYYCGKFSNSEGDEYETKGEKTPTKTKSIKGKFYQRRKPTVIDGKSKNLISTTVSEEALTVTDTNALAALDDWFTAVQEPTFAV</sequence>
<reference evidence="1 2" key="1">
    <citation type="submission" date="2015-09" db="EMBL/GenBank/DDBJ databases">
        <title>Genome sequence of Acetobacterium wieringae DSM 1911.</title>
        <authorList>
            <person name="Poehlein A."/>
            <person name="Bengelsdorf F.R."/>
            <person name="Schiel-Bengelsdorf B."/>
            <person name="Duerre P."/>
            <person name="Daniel R."/>
        </authorList>
    </citation>
    <scope>NUCLEOTIDE SEQUENCE [LARGE SCALE GENOMIC DNA]</scope>
    <source>
        <strain evidence="1 2">DSM 1911</strain>
    </source>
</reference>
<gene>
    <name evidence="1" type="ORF">ACWI_31250</name>
</gene>
<evidence type="ECO:0000313" key="1">
    <source>
        <dbReference type="EMBL" id="OFV69398.1"/>
    </source>
</evidence>
<dbReference type="STRING" id="52694.ACWI_31250"/>
<evidence type="ECO:0000313" key="2">
    <source>
        <dbReference type="Proteomes" id="UP000176244"/>
    </source>
</evidence>
<proteinExistence type="predicted"/>